<evidence type="ECO:0000256" key="1">
    <source>
        <dbReference type="ARBA" id="ARBA00009995"/>
    </source>
</evidence>
<comment type="similarity">
    <text evidence="1 3">Belongs to the UDP-glycosyltransferase family.</text>
</comment>
<dbReference type="InterPro" id="IPR002213">
    <property type="entry name" value="UDP_glucos_trans"/>
</dbReference>
<dbReference type="Pfam" id="PF00201">
    <property type="entry name" value="UDPGT"/>
    <property type="match status" value="1"/>
</dbReference>
<dbReference type="FunFam" id="3.40.50.2000:FF:000060">
    <property type="entry name" value="Glycosyltransferase"/>
    <property type="match status" value="1"/>
</dbReference>
<dbReference type="Pfam" id="PF26168">
    <property type="entry name" value="Glyco_transf_N"/>
    <property type="match status" value="1"/>
</dbReference>
<dbReference type="PANTHER" id="PTHR11926">
    <property type="entry name" value="GLUCOSYL/GLUCURONOSYL TRANSFERASES"/>
    <property type="match status" value="1"/>
</dbReference>
<dbReference type="InterPro" id="IPR035595">
    <property type="entry name" value="UDP_glycos_trans_CS"/>
</dbReference>
<evidence type="ECO:0000313" key="6">
    <source>
        <dbReference type="EMBL" id="EFJ27374.1"/>
    </source>
</evidence>
<dbReference type="EMBL" id="GL377582">
    <property type="protein sequence ID" value="EFJ27374.1"/>
    <property type="molecule type" value="Genomic_DNA"/>
</dbReference>
<dbReference type="Proteomes" id="UP000001514">
    <property type="component" value="Unassembled WGS sequence"/>
</dbReference>
<dbReference type="GO" id="GO:0035251">
    <property type="term" value="F:UDP-glucosyltransferase activity"/>
    <property type="evidence" value="ECO:0000318"/>
    <property type="project" value="GO_Central"/>
</dbReference>
<accession>D8RK23</accession>
<dbReference type="KEGG" id="smo:SELMODRAFT_96089"/>
<evidence type="ECO:0000256" key="4">
    <source>
        <dbReference type="RuleBase" id="RU362057"/>
    </source>
</evidence>
<evidence type="ECO:0000259" key="5">
    <source>
        <dbReference type="Pfam" id="PF26168"/>
    </source>
</evidence>
<keyword evidence="2 3" id="KW-0808">Transferase</keyword>
<dbReference type="Gramene" id="EFJ27374">
    <property type="protein sequence ID" value="EFJ27374"/>
    <property type="gene ID" value="SELMODRAFT_96089"/>
</dbReference>
<keyword evidence="7" id="KW-1185">Reference proteome</keyword>
<evidence type="ECO:0000256" key="3">
    <source>
        <dbReference type="RuleBase" id="RU003718"/>
    </source>
</evidence>
<evidence type="ECO:0000313" key="7">
    <source>
        <dbReference type="Proteomes" id="UP000001514"/>
    </source>
</evidence>
<dbReference type="CDD" id="cd03784">
    <property type="entry name" value="GT1_Gtf-like"/>
    <property type="match status" value="1"/>
</dbReference>
<gene>
    <name evidence="6" type="ORF">SELMODRAFT_96089</name>
</gene>
<dbReference type="HOGENOM" id="CLU_001724_2_1_1"/>
<dbReference type="eggNOG" id="KOG1192">
    <property type="taxonomic scope" value="Eukaryota"/>
</dbReference>
<dbReference type="OMA" id="FMESTKA"/>
<dbReference type="SUPFAM" id="SSF53756">
    <property type="entry name" value="UDP-Glycosyltransferase/glycogen phosphorylase"/>
    <property type="match status" value="1"/>
</dbReference>
<proteinExistence type="inferred from homology"/>
<dbReference type="Gene3D" id="3.40.50.2000">
    <property type="entry name" value="Glycogen Phosphorylase B"/>
    <property type="match status" value="2"/>
</dbReference>
<feature type="non-terminal residue" evidence="6">
    <location>
        <position position="1"/>
    </location>
</feature>
<dbReference type="PROSITE" id="PS00375">
    <property type="entry name" value="UDPGT"/>
    <property type="match status" value="1"/>
</dbReference>
<sequence>VNAMVERPRVVAVPFPMQGHISPLLQLSYQLAAAGIDITFVNTFRNHERLVGSREVVSKHSSGVITFMGISDGVAAKAFDGGFNESLNASLVASDEMAKPFEELLWKLDGVSCVISDAYLGWAQAVANRFGVPRVALWTSNVAYSLVNYHLPLLVEKGYLGVKDPSSVGFLDNLVTCVPGLEPIYARDLPTVLRYDSGEDPGFANRIRKIQALKHASWVLVNSFEELESAGVESMRRELGTQNYVTVGPLLVEDTEGRKSLWSEDEACLKWLDSQKPGSVLYISFGSIASIAGAQMRSIVKGLGDTRQPFLWAMRKNLLVPDSDYSERSFQDFMESTKAQGQGLIVEWAPQVKVLQHRALGGHLSHCGWNSVLESMAMGVPILGWPCVAEQTMNCKRIAEDWKIGLRFRADDAKQQLVSDEEVARVIKKLFCEGEGREIKKRARGFSAIVKTAVSPGGSSHRNLERLVQAIKFGKLGKNAG</sequence>
<evidence type="ECO:0000256" key="2">
    <source>
        <dbReference type="ARBA" id="ARBA00022679"/>
    </source>
</evidence>
<dbReference type="EC" id="2.4.1.-" evidence="4"/>
<dbReference type="InParanoid" id="D8RK23"/>
<reference evidence="6 7" key="1">
    <citation type="journal article" date="2011" name="Science">
        <title>The Selaginella genome identifies genetic changes associated with the evolution of vascular plants.</title>
        <authorList>
            <person name="Banks J.A."/>
            <person name="Nishiyama T."/>
            <person name="Hasebe M."/>
            <person name="Bowman J.L."/>
            <person name="Gribskov M."/>
            <person name="dePamphilis C."/>
            <person name="Albert V.A."/>
            <person name="Aono N."/>
            <person name="Aoyama T."/>
            <person name="Ambrose B.A."/>
            <person name="Ashton N.W."/>
            <person name="Axtell M.J."/>
            <person name="Barker E."/>
            <person name="Barker M.S."/>
            <person name="Bennetzen J.L."/>
            <person name="Bonawitz N.D."/>
            <person name="Chapple C."/>
            <person name="Cheng C."/>
            <person name="Correa L.G."/>
            <person name="Dacre M."/>
            <person name="DeBarry J."/>
            <person name="Dreyer I."/>
            <person name="Elias M."/>
            <person name="Engstrom E.M."/>
            <person name="Estelle M."/>
            <person name="Feng L."/>
            <person name="Finet C."/>
            <person name="Floyd S.K."/>
            <person name="Frommer W.B."/>
            <person name="Fujita T."/>
            <person name="Gramzow L."/>
            <person name="Gutensohn M."/>
            <person name="Harholt J."/>
            <person name="Hattori M."/>
            <person name="Heyl A."/>
            <person name="Hirai T."/>
            <person name="Hiwatashi Y."/>
            <person name="Ishikawa M."/>
            <person name="Iwata M."/>
            <person name="Karol K.G."/>
            <person name="Koehler B."/>
            <person name="Kolukisaoglu U."/>
            <person name="Kubo M."/>
            <person name="Kurata T."/>
            <person name="Lalonde S."/>
            <person name="Li K."/>
            <person name="Li Y."/>
            <person name="Litt A."/>
            <person name="Lyons E."/>
            <person name="Manning G."/>
            <person name="Maruyama T."/>
            <person name="Michael T.P."/>
            <person name="Mikami K."/>
            <person name="Miyazaki S."/>
            <person name="Morinaga S."/>
            <person name="Murata T."/>
            <person name="Mueller-Roeber B."/>
            <person name="Nelson D.R."/>
            <person name="Obara M."/>
            <person name="Oguri Y."/>
            <person name="Olmstead R.G."/>
            <person name="Onodera N."/>
            <person name="Petersen B.L."/>
            <person name="Pils B."/>
            <person name="Prigge M."/>
            <person name="Rensing S.A."/>
            <person name="Riano-Pachon D.M."/>
            <person name="Roberts A.W."/>
            <person name="Sato Y."/>
            <person name="Scheller H.V."/>
            <person name="Schulz B."/>
            <person name="Schulz C."/>
            <person name="Shakirov E.V."/>
            <person name="Shibagaki N."/>
            <person name="Shinohara N."/>
            <person name="Shippen D.E."/>
            <person name="Soerensen I."/>
            <person name="Sotooka R."/>
            <person name="Sugimoto N."/>
            <person name="Sugita M."/>
            <person name="Sumikawa N."/>
            <person name="Tanurdzic M."/>
            <person name="Theissen G."/>
            <person name="Ulvskov P."/>
            <person name="Wakazuki S."/>
            <person name="Weng J.K."/>
            <person name="Willats W.W."/>
            <person name="Wipf D."/>
            <person name="Wolf P.G."/>
            <person name="Yang L."/>
            <person name="Zimmer A.D."/>
            <person name="Zhu Q."/>
            <person name="Mitros T."/>
            <person name="Hellsten U."/>
            <person name="Loque D."/>
            <person name="Otillar R."/>
            <person name="Salamov A."/>
            <person name="Schmutz J."/>
            <person name="Shapiro H."/>
            <person name="Lindquist E."/>
            <person name="Lucas S."/>
            <person name="Rokhsar D."/>
            <person name="Grigoriev I.V."/>
        </authorList>
    </citation>
    <scope>NUCLEOTIDE SEQUENCE [LARGE SCALE GENOMIC DNA]</scope>
</reference>
<protein>
    <recommendedName>
        <fullName evidence="4">Glycosyltransferase</fullName>
        <ecNumber evidence="4">2.4.1.-</ecNumber>
    </recommendedName>
</protein>
<organism evidence="7">
    <name type="scientific">Selaginella moellendorffii</name>
    <name type="common">Spikemoss</name>
    <dbReference type="NCBI Taxonomy" id="88036"/>
    <lineage>
        <taxon>Eukaryota</taxon>
        <taxon>Viridiplantae</taxon>
        <taxon>Streptophyta</taxon>
        <taxon>Embryophyta</taxon>
        <taxon>Tracheophyta</taxon>
        <taxon>Lycopodiopsida</taxon>
        <taxon>Selaginellales</taxon>
        <taxon>Selaginellaceae</taxon>
        <taxon>Selaginella</taxon>
    </lineage>
</organism>
<keyword evidence="3" id="KW-0328">Glycosyltransferase</keyword>
<feature type="domain" description="Glycosyltransferase N-terminal" evidence="5">
    <location>
        <begin position="10"/>
        <end position="45"/>
    </location>
</feature>
<dbReference type="InterPro" id="IPR058980">
    <property type="entry name" value="Glyco_transf_N"/>
</dbReference>
<dbReference type="AlphaFoldDB" id="D8RK23"/>
<name>D8RK23_SELML</name>
<dbReference type="PANTHER" id="PTHR11926:SF774">
    <property type="entry name" value="UDP-GLYCOSYLTRANSFERASE 85A1-RELATED"/>
    <property type="match status" value="1"/>
</dbReference>